<keyword evidence="1" id="KW-0433">Leucine-rich repeat</keyword>
<evidence type="ECO:0000313" key="3">
    <source>
        <dbReference type="EMBL" id="CAI0423339.1"/>
    </source>
</evidence>
<evidence type="ECO:0000256" key="2">
    <source>
        <dbReference type="ARBA" id="ARBA00022737"/>
    </source>
</evidence>
<sequence length="52" mass="6067">MLRILEWDSFPSKFLPSKFSAENLVTLSLTHSKIEQLWEGDELNVVRYVLVS</sequence>
<keyword evidence="2" id="KW-0677">Repeat</keyword>
<keyword evidence="4" id="KW-1185">Reference proteome</keyword>
<accession>A0AAV0KLN5</accession>
<proteinExistence type="predicted"/>
<reference evidence="3" key="1">
    <citation type="submission" date="2022-08" db="EMBL/GenBank/DDBJ databases">
        <authorList>
            <person name="Gutierrez-Valencia J."/>
        </authorList>
    </citation>
    <scope>NUCLEOTIDE SEQUENCE</scope>
</reference>
<dbReference type="InterPro" id="IPR011713">
    <property type="entry name" value="Leu-rich_rpt_3"/>
</dbReference>
<evidence type="ECO:0000313" key="4">
    <source>
        <dbReference type="Proteomes" id="UP001154282"/>
    </source>
</evidence>
<evidence type="ECO:0000256" key="1">
    <source>
        <dbReference type="ARBA" id="ARBA00022614"/>
    </source>
</evidence>
<dbReference type="EMBL" id="CAMGYJ010000005">
    <property type="protein sequence ID" value="CAI0423339.1"/>
    <property type="molecule type" value="Genomic_DNA"/>
</dbReference>
<dbReference type="AlphaFoldDB" id="A0AAV0KLN5"/>
<organism evidence="3 4">
    <name type="scientific">Linum tenue</name>
    <dbReference type="NCBI Taxonomy" id="586396"/>
    <lineage>
        <taxon>Eukaryota</taxon>
        <taxon>Viridiplantae</taxon>
        <taxon>Streptophyta</taxon>
        <taxon>Embryophyta</taxon>
        <taxon>Tracheophyta</taxon>
        <taxon>Spermatophyta</taxon>
        <taxon>Magnoliopsida</taxon>
        <taxon>eudicotyledons</taxon>
        <taxon>Gunneridae</taxon>
        <taxon>Pentapetalae</taxon>
        <taxon>rosids</taxon>
        <taxon>fabids</taxon>
        <taxon>Malpighiales</taxon>
        <taxon>Linaceae</taxon>
        <taxon>Linum</taxon>
    </lineage>
</organism>
<gene>
    <name evidence="3" type="ORF">LITE_LOCUS19482</name>
</gene>
<protein>
    <submittedName>
        <fullName evidence="3">Uncharacterized protein</fullName>
    </submittedName>
</protein>
<comment type="caution">
    <text evidence="3">The sequence shown here is derived from an EMBL/GenBank/DDBJ whole genome shotgun (WGS) entry which is preliminary data.</text>
</comment>
<name>A0AAV0KLN5_9ROSI</name>
<dbReference type="Pfam" id="PF07725">
    <property type="entry name" value="LRR_3"/>
    <property type="match status" value="1"/>
</dbReference>
<dbReference type="Proteomes" id="UP001154282">
    <property type="component" value="Unassembled WGS sequence"/>
</dbReference>